<feature type="domain" description="Calcineurin-like phosphoesterase" evidence="5">
    <location>
        <begin position="53"/>
        <end position="268"/>
    </location>
</feature>
<dbReference type="EMBL" id="JACCBK010000001">
    <property type="protein sequence ID" value="NYD86869.1"/>
    <property type="molecule type" value="Genomic_DNA"/>
</dbReference>
<evidence type="ECO:0000259" key="6">
    <source>
        <dbReference type="Pfam" id="PF02872"/>
    </source>
</evidence>
<dbReference type="InterPro" id="IPR008334">
    <property type="entry name" value="5'-Nucleotdase_C"/>
</dbReference>
<dbReference type="PANTHER" id="PTHR11575">
    <property type="entry name" value="5'-NUCLEOTIDASE-RELATED"/>
    <property type="match status" value="1"/>
</dbReference>
<feature type="compositionally biased region" description="Low complexity" evidence="3">
    <location>
        <begin position="588"/>
        <end position="602"/>
    </location>
</feature>
<dbReference type="GO" id="GO:0009166">
    <property type="term" value="P:nucleotide catabolic process"/>
    <property type="evidence" value="ECO:0007669"/>
    <property type="project" value="InterPro"/>
</dbReference>
<keyword evidence="4" id="KW-0472">Membrane</keyword>
<dbReference type="SUPFAM" id="SSF55816">
    <property type="entry name" value="5'-nucleotidase (syn. UDP-sugar hydrolase), C-terminal domain"/>
    <property type="match status" value="1"/>
</dbReference>
<dbReference type="PANTHER" id="PTHR11575:SF24">
    <property type="entry name" value="5'-NUCLEOTIDASE"/>
    <property type="match status" value="1"/>
</dbReference>
<feature type="chain" id="PRO_5031604427" evidence="2">
    <location>
        <begin position="37"/>
        <end position="732"/>
    </location>
</feature>
<dbReference type="GO" id="GO:0030288">
    <property type="term" value="C:outer membrane-bounded periplasmic space"/>
    <property type="evidence" value="ECO:0007669"/>
    <property type="project" value="TreeGrafter"/>
</dbReference>
<dbReference type="Pfam" id="PF00149">
    <property type="entry name" value="Metallophos"/>
    <property type="match status" value="1"/>
</dbReference>
<feature type="transmembrane region" description="Helical" evidence="4">
    <location>
        <begin position="703"/>
        <end position="723"/>
    </location>
</feature>
<feature type="region of interest" description="Disordered" evidence="3">
    <location>
        <begin position="550"/>
        <end position="602"/>
    </location>
</feature>
<evidence type="ECO:0000313" key="8">
    <source>
        <dbReference type="Proteomes" id="UP000577956"/>
    </source>
</evidence>
<keyword evidence="4" id="KW-1133">Transmembrane helix</keyword>
<protein>
    <submittedName>
        <fullName evidence="7">2',3'-cyclic-nucleotide 2'-phosphodiesterase (5'-nucleotidase family)</fullName>
    </submittedName>
</protein>
<evidence type="ECO:0000256" key="1">
    <source>
        <dbReference type="ARBA" id="ARBA00022729"/>
    </source>
</evidence>
<gene>
    <name evidence="7" type="ORF">BKA21_002418</name>
</gene>
<evidence type="ECO:0000313" key="7">
    <source>
        <dbReference type="EMBL" id="NYD86869.1"/>
    </source>
</evidence>
<evidence type="ECO:0000259" key="5">
    <source>
        <dbReference type="Pfam" id="PF00149"/>
    </source>
</evidence>
<dbReference type="InterPro" id="IPR006179">
    <property type="entry name" value="5_nucleotidase/apyrase"/>
</dbReference>
<evidence type="ECO:0000256" key="4">
    <source>
        <dbReference type="SAM" id="Phobius"/>
    </source>
</evidence>
<keyword evidence="2" id="KW-0547">Nucleotide-binding</keyword>
<sequence length="732" mass="74368">MAAPRPQEPRARLTRTVTSCVLAAALFPTALVPAVAAPVPAAPADGTVELQMLGVNDVHGRLEPDLRNGVAGLPVLAGAVAQLRAENPATVLVSAGDNIGASTFTSFIAQDSPTIDAFNAAGLAVSAAGNHEFDRGFADLAGRVADEADFPVLGANVYAEGTQDPVLPESWVTTVEGVTIGFVGVVTAQTPSLVSPAGIADLDFGDPVEALDRVSADLADEVDVVVGLVHEGAETTSCAQIGAADDAFGRVVRETSADVDVIFSGHTHLGYACAFDVAGSDVQRPVVQGGQYGSHLARVRLTWDTAAEEVVAVATDLLPTVVGGVAAYPADPAVQAVVTAATAAAAEAGAVEVGTATGAIRRAYVDGVEDRGSESSLGSLVADSQRWATSRDNPAYGGAETDLAFTNPGGLRADLPAGTLTYRDVANVQPFANTLVVLEMTGSQVRQALEEQWQPAGSTRPKLYLGVSGNLAYTYLEEAERGAHVTSVTVDGEPLDPAATYRVAVNSFLASGGDGFSAFAQAAARADSGQIDLEAVVSYVEAHSPVTPPVLGRSVVGTGSEPTPVPTTPAPTPTPTPTAGPTTPAPSPSVTATPTPAPTTGAGWVRVDLRTEQVRVGGVLRATLTGLEPGQRVTATVHSTPVEIGTFTADADGEIVVAWTVPSSLPVGEHRLVLTSDGMDPVEVEFEVLAATSEALAATGATLASALLVALALLGAGAGVLHLRRRAAGRTA</sequence>
<dbReference type="SUPFAM" id="SSF56300">
    <property type="entry name" value="Metallo-dependent phosphatases"/>
    <property type="match status" value="1"/>
</dbReference>
<dbReference type="InterPro" id="IPR004843">
    <property type="entry name" value="Calcineurin-like_PHP"/>
</dbReference>
<dbReference type="GO" id="GO:0000166">
    <property type="term" value="F:nucleotide binding"/>
    <property type="evidence" value="ECO:0007669"/>
    <property type="project" value="UniProtKB-KW"/>
</dbReference>
<dbReference type="Gene3D" id="3.90.780.10">
    <property type="entry name" value="5'-Nucleotidase, C-terminal domain"/>
    <property type="match status" value="1"/>
</dbReference>
<dbReference type="InterPro" id="IPR029052">
    <property type="entry name" value="Metallo-depent_PP-like"/>
</dbReference>
<name>A0A7Y9JZJ3_9CELL</name>
<dbReference type="AlphaFoldDB" id="A0A7Y9JZJ3"/>
<keyword evidence="1 2" id="KW-0732">Signal</keyword>
<keyword evidence="2" id="KW-0378">Hydrolase</keyword>
<feature type="domain" description="5'-Nucleotidase C-terminal" evidence="6">
    <location>
        <begin position="353"/>
        <end position="520"/>
    </location>
</feature>
<keyword evidence="4" id="KW-0812">Transmembrane</keyword>
<dbReference type="Proteomes" id="UP000577956">
    <property type="component" value="Unassembled WGS sequence"/>
</dbReference>
<dbReference type="RefSeq" id="WP_140459365.1">
    <property type="nucleotide sequence ID" value="NZ_BAABFI010000001.1"/>
</dbReference>
<dbReference type="Gene3D" id="3.60.21.10">
    <property type="match status" value="1"/>
</dbReference>
<reference evidence="7 8" key="1">
    <citation type="submission" date="2020-07" db="EMBL/GenBank/DDBJ databases">
        <title>Sequencing the genomes of 1000 actinobacteria strains.</title>
        <authorList>
            <person name="Klenk H.-P."/>
        </authorList>
    </citation>
    <scope>NUCLEOTIDE SEQUENCE [LARGE SCALE GENOMIC DNA]</scope>
    <source>
        <strain evidence="7 8">DSM 24482</strain>
    </source>
</reference>
<comment type="caution">
    <text evidence="7">The sequence shown here is derived from an EMBL/GenBank/DDBJ whole genome shotgun (WGS) entry which is preliminary data.</text>
</comment>
<proteinExistence type="inferred from homology"/>
<feature type="signal peptide" evidence="2">
    <location>
        <begin position="1"/>
        <end position="36"/>
    </location>
</feature>
<dbReference type="Pfam" id="PF02872">
    <property type="entry name" value="5_nucleotid_C"/>
    <property type="match status" value="1"/>
</dbReference>
<accession>A0A7Y9JZJ3</accession>
<comment type="similarity">
    <text evidence="2">Belongs to the 5'-nucleotidase family.</text>
</comment>
<evidence type="ECO:0000256" key="3">
    <source>
        <dbReference type="SAM" id="MobiDB-lite"/>
    </source>
</evidence>
<dbReference type="InterPro" id="IPR036907">
    <property type="entry name" value="5'-Nucleotdase_C_sf"/>
</dbReference>
<evidence type="ECO:0000256" key="2">
    <source>
        <dbReference type="RuleBase" id="RU362119"/>
    </source>
</evidence>
<dbReference type="GO" id="GO:0008253">
    <property type="term" value="F:5'-nucleotidase activity"/>
    <property type="evidence" value="ECO:0007669"/>
    <property type="project" value="TreeGrafter"/>
</dbReference>
<organism evidence="7 8">
    <name type="scientific">Cellulomonas oligotrophica</name>
    <dbReference type="NCBI Taxonomy" id="931536"/>
    <lineage>
        <taxon>Bacteria</taxon>
        <taxon>Bacillati</taxon>
        <taxon>Actinomycetota</taxon>
        <taxon>Actinomycetes</taxon>
        <taxon>Micrococcales</taxon>
        <taxon>Cellulomonadaceae</taxon>
        <taxon>Cellulomonas</taxon>
    </lineage>
</organism>
<dbReference type="PRINTS" id="PR01607">
    <property type="entry name" value="APYRASEFAMLY"/>
</dbReference>
<feature type="compositionally biased region" description="Pro residues" evidence="3">
    <location>
        <begin position="563"/>
        <end position="587"/>
    </location>
</feature>
<dbReference type="GO" id="GO:0008768">
    <property type="term" value="F:UDP-sugar diphosphatase activity"/>
    <property type="evidence" value="ECO:0007669"/>
    <property type="project" value="TreeGrafter"/>
</dbReference>